<gene>
    <name evidence="1" type="ORF">A2431_00300</name>
</gene>
<proteinExistence type="predicted"/>
<organism evidence="1 2">
    <name type="scientific">Candidatus Zambryskibacteria bacterium RIFOXYC1_FULL_39_10</name>
    <dbReference type="NCBI Taxonomy" id="1802779"/>
    <lineage>
        <taxon>Bacteria</taxon>
        <taxon>Candidatus Zambryskiibacteriota</taxon>
    </lineage>
</organism>
<protein>
    <submittedName>
        <fullName evidence="1">Uncharacterized protein</fullName>
    </submittedName>
</protein>
<dbReference type="EMBL" id="MHWW01000013">
    <property type="protein sequence ID" value="OHB14762.1"/>
    <property type="molecule type" value="Genomic_DNA"/>
</dbReference>
<evidence type="ECO:0000313" key="1">
    <source>
        <dbReference type="EMBL" id="OHB14762.1"/>
    </source>
</evidence>
<comment type="caution">
    <text evidence="1">The sequence shown here is derived from an EMBL/GenBank/DDBJ whole genome shotgun (WGS) entry which is preliminary data.</text>
</comment>
<sequence length="60" mass="7291">MPTIKEQKEKYKRETRLIRISTDNHKLLKWKSTDKGKTMSKLTDEIFTDYFKPKESLEEQ</sequence>
<reference evidence="1 2" key="1">
    <citation type="journal article" date="2016" name="Nat. Commun.">
        <title>Thousands of microbial genomes shed light on interconnected biogeochemical processes in an aquifer system.</title>
        <authorList>
            <person name="Anantharaman K."/>
            <person name="Brown C.T."/>
            <person name="Hug L.A."/>
            <person name="Sharon I."/>
            <person name="Castelle C.J."/>
            <person name="Probst A.J."/>
            <person name="Thomas B.C."/>
            <person name="Singh A."/>
            <person name="Wilkins M.J."/>
            <person name="Karaoz U."/>
            <person name="Brodie E.L."/>
            <person name="Williams K.H."/>
            <person name="Hubbard S.S."/>
            <person name="Banfield J.F."/>
        </authorList>
    </citation>
    <scope>NUCLEOTIDE SEQUENCE [LARGE SCALE GENOMIC DNA]</scope>
</reference>
<dbReference type="Proteomes" id="UP000177697">
    <property type="component" value="Unassembled WGS sequence"/>
</dbReference>
<evidence type="ECO:0000313" key="2">
    <source>
        <dbReference type="Proteomes" id="UP000177697"/>
    </source>
</evidence>
<name>A0A1G2UZI4_9BACT</name>
<accession>A0A1G2UZI4</accession>
<dbReference type="AlphaFoldDB" id="A0A1G2UZI4"/>